<evidence type="ECO:0000313" key="1">
    <source>
        <dbReference type="EMBL" id="ERJ60369.1"/>
    </source>
</evidence>
<proteinExistence type="predicted"/>
<reference evidence="1 2" key="1">
    <citation type="journal article" date="2013" name="Genome Announc.">
        <title>The Draft Genome Sequence of Sphingomonas paucimobilis Strain HER1398 (Proteobacteria), Host to the Giant PAU Phage, Indicates That It Is a Member of the Genus Sphingobacterium (Bacteroidetes).</title>
        <authorList>
            <person name="White R.A.III."/>
            <person name="Suttle C.A."/>
        </authorList>
    </citation>
    <scope>NUCLEOTIDE SEQUENCE [LARGE SCALE GENOMIC DNA]</scope>
    <source>
        <strain evidence="1 2">HER1398</strain>
    </source>
</reference>
<evidence type="ECO:0000313" key="2">
    <source>
        <dbReference type="Proteomes" id="UP000016584"/>
    </source>
</evidence>
<protein>
    <submittedName>
        <fullName evidence="1">Uncharacterized protein</fullName>
    </submittedName>
</protein>
<dbReference type="RefSeq" id="WP_021069246.1">
    <property type="nucleotide sequence ID" value="NZ_ATDL01000006.1"/>
</dbReference>
<sequence length="138" mass="15492">MLIIHIHSDGNKLLPLLFIGKNLSQVKRIVVNQQHTISVSLDSLTLRNYPFITKDSVNGTYYAKYTADQNVPVALNELIYFKAPILQNKMRLLLFLTSILVILMSCRGRANDHSSTAAREPVANENDAITDSTKSYTL</sequence>
<dbReference type="Proteomes" id="UP000016584">
    <property type="component" value="Unassembled WGS sequence"/>
</dbReference>
<accession>U2J603</accession>
<comment type="caution">
    <text evidence="1">The sequence shown here is derived from an EMBL/GenBank/DDBJ whole genome shotgun (WGS) entry which is preliminary data.</text>
</comment>
<gene>
    <name evidence="1" type="ORF">M472_16580</name>
</gene>
<name>U2J603_9SPHI</name>
<dbReference type="AlphaFoldDB" id="U2J603"/>
<organism evidence="1 2">
    <name type="scientific">Sphingobacterium paucimobilis HER1398</name>
    <dbReference type="NCBI Taxonomy" id="1346330"/>
    <lineage>
        <taxon>Bacteria</taxon>
        <taxon>Pseudomonadati</taxon>
        <taxon>Bacteroidota</taxon>
        <taxon>Sphingobacteriia</taxon>
        <taxon>Sphingobacteriales</taxon>
        <taxon>Sphingobacteriaceae</taxon>
        <taxon>Sphingobacterium</taxon>
    </lineage>
</organism>
<dbReference type="EMBL" id="ATDL01000006">
    <property type="protein sequence ID" value="ERJ60369.1"/>
    <property type="molecule type" value="Genomic_DNA"/>
</dbReference>
<keyword evidence="2" id="KW-1185">Reference proteome</keyword>